<keyword evidence="2" id="KW-0238">DNA-binding</keyword>
<dbReference type="Gene3D" id="1.10.10.60">
    <property type="entry name" value="Homeodomain-like"/>
    <property type="match status" value="2"/>
</dbReference>
<evidence type="ECO:0000256" key="3">
    <source>
        <dbReference type="ARBA" id="ARBA00023163"/>
    </source>
</evidence>
<gene>
    <name evidence="7" type="primary">melR_3</name>
    <name evidence="7" type="ORF">CBLFYP116_04127</name>
</gene>
<dbReference type="InterPro" id="IPR018062">
    <property type="entry name" value="HTH_AraC-typ_CS"/>
</dbReference>
<dbReference type="Pfam" id="PF12833">
    <property type="entry name" value="HTH_18"/>
    <property type="match status" value="1"/>
</dbReference>
<proteinExistence type="predicted"/>
<protein>
    <submittedName>
        <fullName evidence="7">Melibiose operon regulatory protein</fullName>
    </submittedName>
</protein>
<dbReference type="GO" id="GO:0043565">
    <property type="term" value="F:sequence-specific DNA binding"/>
    <property type="evidence" value="ECO:0007669"/>
    <property type="project" value="InterPro"/>
</dbReference>
<dbReference type="RefSeq" id="WP_024726186.1">
    <property type="nucleotide sequence ID" value="NZ_CACRTF010000017.1"/>
</dbReference>
<dbReference type="AlphaFoldDB" id="A0A6N2WYB6"/>
<reference evidence="7" key="1">
    <citation type="submission" date="2019-11" db="EMBL/GenBank/DDBJ databases">
        <authorList>
            <person name="Feng L."/>
        </authorList>
    </citation>
    <scope>NUCLEOTIDE SEQUENCE</scope>
    <source>
        <strain evidence="7">CbolteaeLFYP116</strain>
    </source>
</reference>
<keyword evidence="5" id="KW-0812">Transmembrane</keyword>
<feature type="transmembrane region" description="Helical" evidence="5">
    <location>
        <begin position="12"/>
        <end position="35"/>
    </location>
</feature>
<dbReference type="SMART" id="SM00342">
    <property type="entry name" value="HTH_ARAC"/>
    <property type="match status" value="1"/>
</dbReference>
<keyword evidence="4" id="KW-0175">Coiled coil</keyword>
<evidence type="ECO:0000256" key="4">
    <source>
        <dbReference type="SAM" id="Coils"/>
    </source>
</evidence>
<dbReference type="SUPFAM" id="SSF46689">
    <property type="entry name" value="Homeodomain-like"/>
    <property type="match status" value="2"/>
</dbReference>
<sequence>MKLLKNFKFKHRFVTTLLSLIMVCFLLCCFAYYFLINMVITKSRENSVQMNQSYINTEADNTNQLIYQLHQSLTQLSYSRSILNMVFYTEYKDSNKNLAASDLALTVQNNLLIDSAILYLPEQQKVITSSHCVYPLQDYSEYSMIADYDNHAVNAVAYEDTEKISSLFFYSGDFIMARDFPLNGPGRLGTLFYKVNINEIYSRLTREIKSSSHIWVYDTYNLPVFAHIVAYPDFITRNVITAMESSGESYRMIKNSALFYSTSKLLGWKFIYEVDESALTPGGNALNLMLVPIIIMITAAILFIFLFITSGIYLPKQLGRLLKLTDGFNTPPDMEEEGLSQNEFEHLNQAFSRMAGQQTELKTTIDDISPDILSRLFLDLLSGVQKSQEDTKKALTLAHSSFEVNAFYMAGVLYCDGDLKQIESRRHYIQKELSALMDVYNQGHHSCSHILTADSRTFVIILSFALTESLLYVIKEVSELESVIHTLSKNQEMGMRFQIGHIYYSILDIGFSYRNALDALPPQETGTLNTVSCDMVSPDAFSPDAFSPDTVSVSPDERAEQILNLVMNQDIDNAYVLASRIITQVRESQNSLEQQREQYKSLMASLSKRISRLEYVDLSVIPNELLVFEDKMYKDADELAQQINTALNRTIDELHKMLKKQQNHFIIAAQDYISTNYSNPDLSLNFVAEAINVNPSYLSKLFKSSLGINFTEYISDYRVKCSMALLKETTMTLNDISVSSGFNSVQNYIRVFKKYAGMTPGQYRKN</sequence>
<evidence type="ECO:0000256" key="1">
    <source>
        <dbReference type="ARBA" id="ARBA00023015"/>
    </source>
</evidence>
<keyword evidence="3" id="KW-0804">Transcription</keyword>
<dbReference type="InterPro" id="IPR018060">
    <property type="entry name" value="HTH_AraC"/>
</dbReference>
<evidence type="ECO:0000259" key="6">
    <source>
        <dbReference type="PROSITE" id="PS01124"/>
    </source>
</evidence>
<name>A0A6N2WYB6_9FIRM</name>
<dbReference type="PROSITE" id="PS00041">
    <property type="entry name" value="HTH_ARAC_FAMILY_1"/>
    <property type="match status" value="1"/>
</dbReference>
<keyword evidence="5" id="KW-1133">Transmembrane helix</keyword>
<keyword evidence="5" id="KW-0472">Membrane</keyword>
<dbReference type="PROSITE" id="PS01124">
    <property type="entry name" value="HTH_ARAC_FAMILY_2"/>
    <property type="match status" value="1"/>
</dbReference>
<dbReference type="PANTHER" id="PTHR43280">
    <property type="entry name" value="ARAC-FAMILY TRANSCRIPTIONAL REGULATOR"/>
    <property type="match status" value="1"/>
</dbReference>
<dbReference type="EMBL" id="CACRTF010000017">
    <property type="protein sequence ID" value="VYT46717.1"/>
    <property type="molecule type" value="Genomic_DNA"/>
</dbReference>
<feature type="transmembrane region" description="Helical" evidence="5">
    <location>
        <begin position="289"/>
        <end position="314"/>
    </location>
</feature>
<dbReference type="InterPro" id="IPR009057">
    <property type="entry name" value="Homeodomain-like_sf"/>
</dbReference>
<keyword evidence="1" id="KW-0805">Transcription regulation</keyword>
<feature type="domain" description="HTH araC/xylS-type" evidence="6">
    <location>
        <begin position="667"/>
        <end position="766"/>
    </location>
</feature>
<evidence type="ECO:0000256" key="5">
    <source>
        <dbReference type="SAM" id="Phobius"/>
    </source>
</evidence>
<dbReference type="PANTHER" id="PTHR43280:SF2">
    <property type="entry name" value="HTH-TYPE TRANSCRIPTIONAL REGULATOR EXSA"/>
    <property type="match status" value="1"/>
</dbReference>
<evidence type="ECO:0000313" key="7">
    <source>
        <dbReference type="EMBL" id="VYT46717.1"/>
    </source>
</evidence>
<evidence type="ECO:0000256" key="2">
    <source>
        <dbReference type="ARBA" id="ARBA00023125"/>
    </source>
</evidence>
<dbReference type="GO" id="GO:0003700">
    <property type="term" value="F:DNA-binding transcription factor activity"/>
    <property type="evidence" value="ECO:0007669"/>
    <property type="project" value="InterPro"/>
</dbReference>
<organism evidence="7">
    <name type="scientific">Enterocloster bolteae</name>
    <dbReference type="NCBI Taxonomy" id="208479"/>
    <lineage>
        <taxon>Bacteria</taxon>
        <taxon>Bacillati</taxon>
        <taxon>Bacillota</taxon>
        <taxon>Clostridia</taxon>
        <taxon>Lachnospirales</taxon>
        <taxon>Lachnospiraceae</taxon>
        <taxon>Enterocloster</taxon>
    </lineage>
</organism>
<feature type="coiled-coil region" evidence="4">
    <location>
        <begin position="582"/>
        <end position="609"/>
    </location>
</feature>
<accession>A0A6N2WYB6</accession>